<reference evidence="2" key="2">
    <citation type="submission" date="2020-06" db="EMBL/GenBank/DDBJ databases">
        <authorList>
            <person name="Sheffer M."/>
        </authorList>
    </citation>
    <scope>NUCLEOTIDE SEQUENCE</scope>
</reference>
<dbReference type="EMBL" id="JABXBU010002231">
    <property type="protein sequence ID" value="KAF8764795.1"/>
    <property type="molecule type" value="Genomic_DNA"/>
</dbReference>
<keyword evidence="3" id="KW-1185">Reference proteome</keyword>
<comment type="caution">
    <text evidence="2">The sequence shown here is derived from an EMBL/GenBank/DDBJ whole genome shotgun (WGS) entry which is preliminary data.</text>
</comment>
<feature type="compositionally biased region" description="Basic and acidic residues" evidence="1">
    <location>
        <begin position="68"/>
        <end position="78"/>
    </location>
</feature>
<protein>
    <submittedName>
        <fullName evidence="2">Uncharacterized protein</fullName>
    </submittedName>
</protein>
<evidence type="ECO:0000256" key="1">
    <source>
        <dbReference type="SAM" id="MobiDB-lite"/>
    </source>
</evidence>
<feature type="compositionally biased region" description="Low complexity" evidence="1">
    <location>
        <begin position="22"/>
        <end position="31"/>
    </location>
</feature>
<reference evidence="2" key="1">
    <citation type="journal article" date="2020" name="bioRxiv">
        <title>Chromosome-level reference genome of the European wasp spider Argiope bruennichi: a resource for studies on range expansion and evolutionary adaptation.</title>
        <authorList>
            <person name="Sheffer M.M."/>
            <person name="Hoppe A."/>
            <person name="Krehenwinkel H."/>
            <person name="Uhl G."/>
            <person name="Kuss A.W."/>
            <person name="Jensen L."/>
            <person name="Jensen C."/>
            <person name="Gillespie R.G."/>
            <person name="Hoff K.J."/>
            <person name="Prost S."/>
        </authorList>
    </citation>
    <scope>NUCLEOTIDE SEQUENCE</scope>
</reference>
<dbReference type="Proteomes" id="UP000807504">
    <property type="component" value="Unassembled WGS sequence"/>
</dbReference>
<feature type="compositionally biased region" description="Basic residues" evidence="1">
    <location>
        <begin position="32"/>
        <end position="47"/>
    </location>
</feature>
<gene>
    <name evidence="2" type="ORF">HNY73_022841</name>
</gene>
<evidence type="ECO:0000313" key="2">
    <source>
        <dbReference type="EMBL" id="KAF8764795.1"/>
    </source>
</evidence>
<accession>A0A8T0E3N6</accession>
<dbReference type="AlphaFoldDB" id="A0A8T0E3N6"/>
<feature type="region of interest" description="Disordered" evidence="1">
    <location>
        <begin position="1"/>
        <end position="117"/>
    </location>
</feature>
<feature type="compositionally biased region" description="Gly residues" evidence="1">
    <location>
        <begin position="99"/>
        <end position="109"/>
    </location>
</feature>
<organism evidence="2 3">
    <name type="scientific">Argiope bruennichi</name>
    <name type="common">Wasp spider</name>
    <name type="synonym">Aranea bruennichi</name>
    <dbReference type="NCBI Taxonomy" id="94029"/>
    <lineage>
        <taxon>Eukaryota</taxon>
        <taxon>Metazoa</taxon>
        <taxon>Ecdysozoa</taxon>
        <taxon>Arthropoda</taxon>
        <taxon>Chelicerata</taxon>
        <taxon>Arachnida</taxon>
        <taxon>Araneae</taxon>
        <taxon>Araneomorphae</taxon>
        <taxon>Entelegynae</taxon>
        <taxon>Araneoidea</taxon>
        <taxon>Araneidae</taxon>
        <taxon>Argiope</taxon>
    </lineage>
</organism>
<sequence>MVRNAALAVKGGSERWGGGWRGPAAGAGCHSSRGHSRRQRARARYAQRSRPIADPVTRKGKASGAEASRWEKGNERGRRGNVCKTPQRIGGREGRAGEVVGGGGGGGREGVTLLAGNGEGLERRRGCKWRARAGGGKEVSSGGLEGEA</sequence>
<evidence type="ECO:0000313" key="3">
    <source>
        <dbReference type="Proteomes" id="UP000807504"/>
    </source>
</evidence>
<proteinExistence type="predicted"/>
<name>A0A8T0E3N6_ARGBR</name>